<gene>
    <name evidence="2" type="ORF">MBCUT_14800</name>
</gene>
<evidence type="ECO:0000313" key="3">
    <source>
        <dbReference type="Proteomes" id="UP000077275"/>
    </source>
</evidence>
<dbReference type="PATRIC" id="fig|47311.3.peg.1613"/>
<dbReference type="Gene3D" id="3.30.70.20">
    <property type="match status" value="1"/>
</dbReference>
<keyword evidence="3" id="KW-1185">Reference proteome</keyword>
<dbReference type="STRING" id="47311.MBCUT_14800"/>
<reference evidence="2 3" key="1">
    <citation type="submission" date="2016-04" db="EMBL/GenBank/DDBJ databases">
        <title>Genome sequence of Methanobrevibacter cuticularis DSM 11139.</title>
        <authorList>
            <person name="Poehlein A."/>
            <person name="Seedorf H."/>
            <person name="Daniel R."/>
        </authorList>
    </citation>
    <scope>NUCLEOTIDE SEQUENCE [LARGE SCALE GENOMIC DNA]</scope>
    <source>
        <strain evidence="2 3">DSM 11139</strain>
    </source>
</reference>
<dbReference type="AlphaFoldDB" id="A0A166DDR8"/>
<evidence type="ECO:0000313" key="2">
    <source>
        <dbReference type="EMBL" id="KZX15483.1"/>
    </source>
</evidence>
<dbReference type="PROSITE" id="PS51379">
    <property type="entry name" value="4FE4S_FER_2"/>
    <property type="match status" value="2"/>
</dbReference>
<dbReference type="InterPro" id="IPR057431">
    <property type="entry name" value="LdpA_Fe-S-bd"/>
</dbReference>
<comment type="caution">
    <text evidence="2">The sequence shown here is derived from an EMBL/GenBank/DDBJ whole genome shotgun (WGS) entry which is preliminary data.</text>
</comment>
<dbReference type="EMBL" id="LWMW01000117">
    <property type="protein sequence ID" value="KZX15483.1"/>
    <property type="molecule type" value="Genomic_DNA"/>
</dbReference>
<accession>A0A166DDR8</accession>
<protein>
    <submittedName>
        <fullName evidence="2">Ferredoxin</fullName>
    </submittedName>
</protein>
<dbReference type="PROSITE" id="PS00198">
    <property type="entry name" value="4FE4S_FER_1"/>
    <property type="match status" value="1"/>
</dbReference>
<organism evidence="2 3">
    <name type="scientific">Methanobrevibacter cuticularis</name>
    <dbReference type="NCBI Taxonomy" id="47311"/>
    <lineage>
        <taxon>Archaea</taxon>
        <taxon>Methanobacteriati</taxon>
        <taxon>Methanobacteriota</taxon>
        <taxon>Methanomada group</taxon>
        <taxon>Methanobacteria</taxon>
        <taxon>Methanobacteriales</taxon>
        <taxon>Methanobacteriaceae</taxon>
        <taxon>Methanobrevibacter</taxon>
    </lineage>
</organism>
<sequence length="57" mass="6299">MKIDLFECAICEACVDVCPLDLIKKKAYKIIIQDGCDNCGECLEVCPVGAIHHDDED</sequence>
<dbReference type="Proteomes" id="UP000077275">
    <property type="component" value="Unassembled WGS sequence"/>
</dbReference>
<name>A0A166DDR8_9EURY</name>
<dbReference type="InterPro" id="IPR017896">
    <property type="entry name" value="4Fe4S_Fe-S-bd"/>
</dbReference>
<evidence type="ECO:0000259" key="1">
    <source>
        <dbReference type="PROSITE" id="PS51379"/>
    </source>
</evidence>
<proteinExistence type="predicted"/>
<dbReference type="Pfam" id="PF25160">
    <property type="entry name" value="LdpA_Fe-S-bd"/>
    <property type="match status" value="1"/>
</dbReference>
<feature type="domain" description="4Fe-4S ferredoxin-type" evidence="1">
    <location>
        <begin position="1"/>
        <end position="24"/>
    </location>
</feature>
<feature type="domain" description="4Fe-4S ferredoxin-type" evidence="1">
    <location>
        <begin position="27"/>
        <end position="56"/>
    </location>
</feature>
<dbReference type="OrthoDB" id="15347at2157"/>
<dbReference type="InterPro" id="IPR017900">
    <property type="entry name" value="4Fe4S_Fe_S_CS"/>
</dbReference>
<dbReference type="GO" id="GO:0016491">
    <property type="term" value="F:oxidoreductase activity"/>
    <property type="evidence" value="ECO:0007669"/>
    <property type="project" value="UniProtKB-ARBA"/>
</dbReference>
<dbReference type="RefSeq" id="WP_067260047.1">
    <property type="nucleotide sequence ID" value="NZ_LWMW01000117.1"/>
</dbReference>
<dbReference type="SUPFAM" id="SSF54862">
    <property type="entry name" value="4Fe-4S ferredoxins"/>
    <property type="match status" value="1"/>
</dbReference>